<dbReference type="InterPro" id="IPR027434">
    <property type="entry name" value="Homing_endonucl"/>
</dbReference>
<accession>A0ABT9NJ23</accession>
<dbReference type="Gene3D" id="2.170.16.10">
    <property type="entry name" value="Hedgehog/Intein (Hint) domain"/>
    <property type="match status" value="1"/>
</dbReference>
<reference evidence="5 6" key="1">
    <citation type="submission" date="2023-07" db="EMBL/GenBank/DDBJ databases">
        <title>Sequencing the genomes of 1000 actinobacteria strains.</title>
        <authorList>
            <person name="Klenk H.-P."/>
        </authorList>
    </citation>
    <scope>NUCLEOTIDE SEQUENCE [LARGE SCALE GENOMIC DNA]</scope>
    <source>
        <strain evidence="5 6">GD13</strain>
    </source>
</reference>
<dbReference type="PRINTS" id="PR00379">
    <property type="entry name" value="INTEIN"/>
</dbReference>
<proteinExistence type="predicted"/>
<dbReference type="Proteomes" id="UP001240447">
    <property type="component" value="Unassembled WGS sequence"/>
</dbReference>
<dbReference type="InterPro" id="IPR004042">
    <property type="entry name" value="Intein_endonuc_central"/>
</dbReference>
<organism evidence="5 6">
    <name type="scientific">Nocardioides massiliensis</name>
    <dbReference type="NCBI Taxonomy" id="1325935"/>
    <lineage>
        <taxon>Bacteria</taxon>
        <taxon>Bacillati</taxon>
        <taxon>Actinomycetota</taxon>
        <taxon>Actinomycetes</taxon>
        <taxon>Propionibacteriales</taxon>
        <taxon>Nocardioidaceae</taxon>
        <taxon>Nocardioides</taxon>
    </lineage>
</organism>
<protein>
    <recommendedName>
        <fullName evidence="4">DOD-type homing endonuclease domain-containing protein</fullName>
    </recommendedName>
</protein>
<dbReference type="EMBL" id="JAUSQM010000001">
    <property type="protein sequence ID" value="MDP9820407.1"/>
    <property type="molecule type" value="Genomic_DNA"/>
</dbReference>
<evidence type="ECO:0000259" key="4">
    <source>
        <dbReference type="PROSITE" id="PS50819"/>
    </source>
</evidence>
<comment type="caution">
    <text evidence="5">The sequence shown here is derived from an EMBL/GenBank/DDBJ whole genome shotgun (WGS) entry which is preliminary data.</text>
</comment>
<dbReference type="InterPro" id="IPR004860">
    <property type="entry name" value="LAGLIDADG_dom"/>
</dbReference>
<dbReference type="SUPFAM" id="SSF48024">
    <property type="entry name" value="N-terminal domain of DnaB helicase"/>
    <property type="match status" value="1"/>
</dbReference>
<dbReference type="Pfam" id="PF00772">
    <property type="entry name" value="DnaB"/>
    <property type="match status" value="1"/>
</dbReference>
<dbReference type="PROSITE" id="PS50819">
    <property type="entry name" value="INTEIN_ENDONUCLEASE"/>
    <property type="match status" value="1"/>
</dbReference>
<dbReference type="InterPro" id="IPR027417">
    <property type="entry name" value="P-loop_NTPase"/>
</dbReference>
<evidence type="ECO:0000256" key="3">
    <source>
        <dbReference type="SAM" id="MobiDB-lite"/>
    </source>
</evidence>
<gene>
    <name evidence="5" type="ORF">J2S59_000216</name>
</gene>
<dbReference type="InterPro" id="IPR036844">
    <property type="entry name" value="Hint_dom_sf"/>
</dbReference>
<dbReference type="InterPro" id="IPR036185">
    <property type="entry name" value="DNA_heli_DnaB-like_N_sf"/>
</dbReference>
<name>A0ABT9NJ23_9ACTN</name>
<feature type="region of interest" description="Disordered" evidence="3">
    <location>
        <begin position="1"/>
        <end position="32"/>
    </location>
</feature>
<keyword evidence="1" id="KW-0235">DNA replication</keyword>
<dbReference type="Pfam" id="PF14528">
    <property type="entry name" value="LAGLIDADG_3"/>
    <property type="match status" value="1"/>
</dbReference>
<keyword evidence="6" id="KW-1185">Reference proteome</keyword>
<dbReference type="SUPFAM" id="SSF51294">
    <property type="entry name" value="Hedgehog/intein (Hint) domain"/>
    <property type="match status" value="1"/>
</dbReference>
<dbReference type="RefSeq" id="WP_306824725.1">
    <property type="nucleotide sequence ID" value="NZ_JAUSQM010000001.1"/>
</dbReference>
<evidence type="ECO:0000313" key="6">
    <source>
        <dbReference type="Proteomes" id="UP001240447"/>
    </source>
</evidence>
<keyword evidence="2" id="KW-0238">DNA-binding</keyword>
<dbReference type="Gene3D" id="3.40.50.300">
    <property type="entry name" value="P-loop containing nucleotide triphosphate hydrolases"/>
    <property type="match status" value="1"/>
</dbReference>
<dbReference type="Gene3D" id="3.10.28.10">
    <property type="entry name" value="Homing endonucleases"/>
    <property type="match status" value="1"/>
</dbReference>
<sequence length="875" mass="96174">MTDRDDRPPLRLAEPPFDPDYDTPPNNRPPAADRAAEHALLALLLTPPTHDGHHPATTLEHELDHDDFYWPAHTTIWRTWHTLNHRDGVPPDAVTLANAITTTGDREATRLLPDLATITTTPALAPQYVRIVRDNARLRVVADTARELTNLATDAHIDRLDHVLAESLQRLDETVLRLGPRDTTTATGLTDLTWVLNGTPPTATPPTWCTRTDGHALFYAGRHNGVFGDPESGKAQPYTAEIQTPTGPRTMGSLNVGDTILGIDGRPQTVQAIHERGLREVWEVTTSDGITIECCDEHLWTVQDHNDRRRSRGWRTLTAREIAEAGVRQPHGRPRWHLPNPEPAEHPEAALPLDPYTLGALLGDGHLGRDIRISTEDPEILEAIVNQLPPGMTPVHDGRCSYALAYRRGHANPLQTILRELDLAHTRSESKHIPSCYLTASAGQRLELLRGLMDTDGCIENRQATFTTVSLQLATDLQRLVQSLGGTAATHTAPSMLNGTRHRDHYRIAVRLPLGMNPFRLTRKATAYAAHTTRTAPSRTIRSITPTGRYVPMRCIAVSNPDHLYLTNGHVPTHNTWLAQAAGVEALRAGHTFAMIDVDHNGADHTAARLALLGAPWHLIADQDRFRYYEPEDADQLRAAVADITRLAPTIVVIDSLGEVLPMLGVKSVDNDEITAALRDIAMPPAKAGSCVISVDHLPKSAEARVTGYAIGGTAKKRAMDGAYLRAEAKVKPAPGGIGRVTLRIEKDRTGELRKTSGGGYAGEFVIDSTHTLPDGTPTTKWEITRDAAPKNDDGTFRPTVVMEKVSRFIEENDLCSFRTVKDSVTAKDKVLRDAINLLVSEGFVSRIDGPRGSKLHHSIAHYREAEDDHLNPTD</sequence>
<evidence type="ECO:0000256" key="1">
    <source>
        <dbReference type="ARBA" id="ARBA00022705"/>
    </source>
</evidence>
<evidence type="ECO:0000313" key="5">
    <source>
        <dbReference type="EMBL" id="MDP9820407.1"/>
    </source>
</evidence>
<feature type="domain" description="DOD-type homing endonuclease" evidence="4">
    <location>
        <begin position="357"/>
        <end position="486"/>
    </location>
</feature>
<dbReference type="InterPro" id="IPR007693">
    <property type="entry name" value="DNA_helicase_DnaB-like_N"/>
</dbReference>
<dbReference type="SUPFAM" id="SSF55608">
    <property type="entry name" value="Homing endonucleases"/>
    <property type="match status" value="1"/>
</dbReference>
<dbReference type="InterPro" id="IPR006142">
    <property type="entry name" value="INTEIN"/>
</dbReference>
<evidence type="ECO:0000256" key="2">
    <source>
        <dbReference type="ARBA" id="ARBA00023125"/>
    </source>
</evidence>
<dbReference type="Gene3D" id="1.10.860.10">
    <property type="entry name" value="DNAb Helicase, Chain A"/>
    <property type="match status" value="1"/>
</dbReference>
<dbReference type="InterPro" id="IPR016136">
    <property type="entry name" value="DNA_helicase_N/primase_C"/>
</dbReference>